<accession>A0ACB8RF71</accession>
<protein>
    <submittedName>
        <fullName evidence="1">Uncharacterized protein</fullName>
    </submittedName>
</protein>
<reference evidence="1" key="1">
    <citation type="submission" date="2021-02" db="EMBL/GenBank/DDBJ databases">
        <authorList>
            <consortium name="DOE Joint Genome Institute"/>
            <person name="Ahrendt S."/>
            <person name="Looney B.P."/>
            <person name="Miyauchi S."/>
            <person name="Morin E."/>
            <person name="Drula E."/>
            <person name="Courty P.E."/>
            <person name="Chicoki N."/>
            <person name="Fauchery L."/>
            <person name="Kohler A."/>
            <person name="Kuo A."/>
            <person name="Labutti K."/>
            <person name="Pangilinan J."/>
            <person name="Lipzen A."/>
            <person name="Riley R."/>
            <person name="Andreopoulos W."/>
            <person name="He G."/>
            <person name="Johnson J."/>
            <person name="Barry K.W."/>
            <person name="Grigoriev I.V."/>
            <person name="Nagy L."/>
            <person name="Hibbett D."/>
            <person name="Henrissat B."/>
            <person name="Matheny P.B."/>
            <person name="Labbe J."/>
            <person name="Martin F."/>
        </authorList>
    </citation>
    <scope>NUCLEOTIDE SEQUENCE</scope>
    <source>
        <strain evidence="1">FP105234-sp</strain>
    </source>
</reference>
<proteinExistence type="predicted"/>
<gene>
    <name evidence="1" type="ORF">FA95DRAFT_1610107</name>
</gene>
<organism evidence="1 2">
    <name type="scientific">Auriscalpium vulgare</name>
    <dbReference type="NCBI Taxonomy" id="40419"/>
    <lineage>
        <taxon>Eukaryota</taxon>
        <taxon>Fungi</taxon>
        <taxon>Dikarya</taxon>
        <taxon>Basidiomycota</taxon>
        <taxon>Agaricomycotina</taxon>
        <taxon>Agaricomycetes</taxon>
        <taxon>Russulales</taxon>
        <taxon>Auriscalpiaceae</taxon>
        <taxon>Auriscalpium</taxon>
    </lineage>
</organism>
<keyword evidence="2" id="KW-1185">Reference proteome</keyword>
<dbReference type="Proteomes" id="UP000814033">
    <property type="component" value="Unassembled WGS sequence"/>
</dbReference>
<evidence type="ECO:0000313" key="2">
    <source>
        <dbReference type="Proteomes" id="UP000814033"/>
    </source>
</evidence>
<name>A0ACB8RF71_9AGAM</name>
<reference evidence="1" key="2">
    <citation type="journal article" date="2022" name="New Phytol.">
        <title>Evolutionary transition to the ectomycorrhizal habit in the genomes of a hyperdiverse lineage of mushroom-forming fungi.</title>
        <authorList>
            <person name="Looney B."/>
            <person name="Miyauchi S."/>
            <person name="Morin E."/>
            <person name="Drula E."/>
            <person name="Courty P.E."/>
            <person name="Kohler A."/>
            <person name="Kuo A."/>
            <person name="LaButti K."/>
            <person name="Pangilinan J."/>
            <person name="Lipzen A."/>
            <person name="Riley R."/>
            <person name="Andreopoulos W."/>
            <person name="He G."/>
            <person name="Johnson J."/>
            <person name="Nolan M."/>
            <person name="Tritt A."/>
            <person name="Barry K.W."/>
            <person name="Grigoriev I.V."/>
            <person name="Nagy L.G."/>
            <person name="Hibbett D."/>
            <person name="Henrissat B."/>
            <person name="Matheny P.B."/>
            <person name="Labbe J."/>
            <person name="Martin F.M."/>
        </authorList>
    </citation>
    <scope>NUCLEOTIDE SEQUENCE</scope>
    <source>
        <strain evidence="1">FP105234-sp</strain>
    </source>
</reference>
<evidence type="ECO:0000313" key="1">
    <source>
        <dbReference type="EMBL" id="KAI0042550.1"/>
    </source>
</evidence>
<comment type="caution">
    <text evidence="1">The sequence shown here is derived from an EMBL/GenBank/DDBJ whole genome shotgun (WGS) entry which is preliminary data.</text>
</comment>
<dbReference type="EMBL" id="MU276060">
    <property type="protein sequence ID" value="KAI0042550.1"/>
    <property type="molecule type" value="Genomic_DNA"/>
</dbReference>
<sequence>MHLRWPSSSGLHGSCPNPDECDEIPLSPYIHFNRFSSTSFQRRRHNGSRTVTVDCQFDCDDYQYACQAMQEPPPEGFKTKELHVEALDWSTARKYNYNFEDIRVKYAAPSGVRFKLPRNASVPSGAFKNLTTLRLTGWRTWINHPDLLLNLVLVPKLKTLSLHDTSSTSSDESAANYAFVWLNELETLDLKDTWRGMKLLLDHIKTPHNARRTLHARIPWDDPEDPSFQQFRKNICPTTTDTIESSAHGPFIHRTREPGCDAKLRDDGNEKFEISELEDSLPVLVSSTGSGSSSEDQAIELYWSGRLHIKFKAKSQRWMYRLAFWRRASNSICIQWRVTDGANQGGWSEVKVSGGWTEKST</sequence>